<organism evidence="2 3">
    <name type="scientific">Vagococcus elongatus</name>
    <dbReference type="NCBI Taxonomy" id="180344"/>
    <lineage>
        <taxon>Bacteria</taxon>
        <taxon>Bacillati</taxon>
        <taxon>Bacillota</taxon>
        <taxon>Bacilli</taxon>
        <taxon>Lactobacillales</taxon>
        <taxon>Enterococcaceae</taxon>
        <taxon>Vagococcus</taxon>
    </lineage>
</organism>
<reference evidence="2 3" key="1">
    <citation type="submission" date="2017-05" db="EMBL/GenBank/DDBJ databases">
        <title>Vagococcus spp. assemblies.</title>
        <authorList>
            <person name="Gulvik C.A."/>
        </authorList>
    </citation>
    <scope>NUCLEOTIDE SEQUENCE [LARGE SCALE GENOMIC DNA]</scope>
    <source>
        <strain evidence="2 3">CCUG 51432</strain>
    </source>
</reference>
<dbReference type="NCBIfam" id="TIGR04354">
    <property type="entry name" value="amphi-Trp"/>
    <property type="match status" value="1"/>
</dbReference>
<evidence type="ECO:0000313" key="3">
    <source>
        <dbReference type="Proteomes" id="UP000287605"/>
    </source>
</evidence>
<sequence>MTMNDKPVTNVLIDREDRQSLLEFATTLETIAKKLKEEGSFTMTEGSKETVISPSEHLKVEYSYEIKGEKHSFEIEFDWYTGDKAQSEFSIK</sequence>
<keyword evidence="3" id="KW-1185">Reference proteome</keyword>
<dbReference type="InterPro" id="IPR027598">
    <property type="entry name" value="Amphi-Trp_dom"/>
</dbReference>
<gene>
    <name evidence="2" type="ORF">CBF29_09605</name>
</gene>
<comment type="caution">
    <text evidence="2">The sequence shown here is derived from an EMBL/GenBank/DDBJ whole genome shotgun (WGS) entry which is preliminary data.</text>
</comment>
<dbReference type="OrthoDB" id="2942826at2"/>
<name>A0A430ARB0_9ENTE</name>
<evidence type="ECO:0000259" key="1">
    <source>
        <dbReference type="Pfam" id="PF20068"/>
    </source>
</evidence>
<dbReference type="Proteomes" id="UP000287605">
    <property type="component" value="Unassembled WGS sequence"/>
</dbReference>
<accession>A0A430ARB0</accession>
<proteinExistence type="predicted"/>
<dbReference type="Pfam" id="PF20068">
    <property type="entry name" value="Amphi-Trp"/>
    <property type="match status" value="1"/>
</dbReference>
<protein>
    <submittedName>
        <fullName evidence="2">Amphi-Trp domain-containing protein</fullName>
    </submittedName>
</protein>
<feature type="domain" description="Amphi-Trp" evidence="1">
    <location>
        <begin position="10"/>
        <end position="91"/>
    </location>
</feature>
<evidence type="ECO:0000313" key="2">
    <source>
        <dbReference type="EMBL" id="RSU10537.1"/>
    </source>
</evidence>
<dbReference type="AlphaFoldDB" id="A0A430ARB0"/>
<dbReference type="EMBL" id="NGKA01000014">
    <property type="protein sequence ID" value="RSU10537.1"/>
    <property type="molecule type" value="Genomic_DNA"/>
</dbReference>